<name>A0A4R8AA51_9FIRM</name>
<comment type="caution">
    <text evidence="2">The sequence shown here is derived from an EMBL/GenBank/DDBJ whole genome shotgun (WGS) entry which is preliminary data.</text>
</comment>
<protein>
    <submittedName>
        <fullName evidence="2">Putative repeat protein (TIGR01451 family)</fullName>
    </submittedName>
</protein>
<dbReference type="AlphaFoldDB" id="A0A4R8AA51"/>
<evidence type="ECO:0000313" key="3">
    <source>
        <dbReference type="Proteomes" id="UP000294743"/>
    </source>
</evidence>
<keyword evidence="3" id="KW-1185">Reference proteome</keyword>
<keyword evidence="1" id="KW-0472">Membrane</keyword>
<dbReference type="OrthoDB" id="9825599at2"/>
<evidence type="ECO:0000256" key="1">
    <source>
        <dbReference type="SAM" id="Phobius"/>
    </source>
</evidence>
<proteinExistence type="predicted"/>
<dbReference type="EMBL" id="SODD01000005">
    <property type="protein sequence ID" value="TDW25280.1"/>
    <property type="molecule type" value="Genomic_DNA"/>
</dbReference>
<dbReference type="Proteomes" id="UP000294743">
    <property type="component" value="Unassembled WGS sequence"/>
</dbReference>
<dbReference type="RefSeq" id="WP_134168166.1">
    <property type="nucleotide sequence ID" value="NZ_SODD01000005.1"/>
</dbReference>
<sequence>MMGRKVFYKKSILVAMVCSFLCTFFLVRMKQDVLAYANERVSIKVDDMRFLSSLDEHKVYEDTLYLDDVYKLQIYATATNVHPLATDETFSIAFSNYEQLQFSFQPNEVLDVLNVDGQIAGSFSLKQLGEQLFIDGILFEPIANDEKLVFNIPYEMQLDANVQDKATITFGFDQYSKTYAIDSKDVDPFVSNPTDTTTQISEVFVSYDINGQAPPAESATPGSVIEYKIVATSFRDGIVRLRFKDEMPLLDNTTGFGELLEDPYSSLSLGDDTIRIRIYTPGVSGYQEKLASFKDLQNGDISLTMSKYVSIEISYTLYMRNLDDIAVDGEFYGDYNREMNSSVLVEELNGTSVIDAYVATNGIEIQMPVPVSKLVISDHNQNGIGEPNEFITFCLQSENIGEIDMERQKVEMYFVENLKYFVDPNLVAVDVYYDNQKVERSYTLDDLINGRFNEHLNANQKFEAKFTLQLKNEAELTALGVSSTSVLRSAGTVGNSFVYTQLALGGQLSIDGRVEKLSFVSNNDGIIRPGDYMQYTIDVKNTSLQTLNNVPFRMYFQDNREYIDFTATTQYSGYLNIKSNLNGTTQKNIASLWNESNPLLLNMQPGEKITIQFVLVTHEIVTDYGYNLDKLKNVMHNKFDATFTVQSNATYQTFVSIPMDKPNLKVDLIIVDPNNNKVLEPDETFTFHFIVQNNDAARKRVPIIAYLEDLRPYANSFVLNQIMIYEYTPSEIKENGFYRIRELISGIDAFYLESNYKMHITFSIRFLDNKALIDGLNLDVIVEANGIRKNEEVLTYVPIPVTGFDNRQNYLLWLIICPISIGVSYGTYKYRKWRKG</sequence>
<keyword evidence="1" id="KW-0812">Transmembrane</keyword>
<reference evidence="2 3" key="1">
    <citation type="submission" date="2019-03" db="EMBL/GenBank/DDBJ databases">
        <title>Genomic Encyclopedia of Type Strains, Phase IV (KMG-IV): sequencing the most valuable type-strain genomes for metagenomic binning, comparative biology and taxonomic classification.</title>
        <authorList>
            <person name="Goeker M."/>
        </authorList>
    </citation>
    <scope>NUCLEOTIDE SEQUENCE [LARGE SCALE GENOMIC DNA]</scope>
    <source>
        <strain evidence="2 3">DSM 28867</strain>
    </source>
</reference>
<evidence type="ECO:0000313" key="2">
    <source>
        <dbReference type="EMBL" id="TDW25280.1"/>
    </source>
</evidence>
<accession>A0A4R8AA51</accession>
<feature type="transmembrane region" description="Helical" evidence="1">
    <location>
        <begin position="810"/>
        <end position="828"/>
    </location>
</feature>
<gene>
    <name evidence="2" type="ORF">EDD63_1059</name>
</gene>
<organism evidence="2 3">
    <name type="scientific">Breznakia blatticola</name>
    <dbReference type="NCBI Taxonomy" id="1754012"/>
    <lineage>
        <taxon>Bacteria</taxon>
        <taxon>Bacillati</taxon>
        <taxon>Bacillota</taxon>
        <taxon>Erysipelotrichia</taxon>
        <taxon>Erysipelotrichales</taxon>
        <taxon>Erysipelotrichaceae</taxon>
        <taxon>Breznakia</taxon>
    </lineage>
</organism>
<keyword evidence="1" id="KW-1133">Transmembrane helix</keyword>